<dbReference type="InterPro" id="IPR029039">
    <property type="entry name" value="Flavoprotein-like_sf"/>
</dbReference>
<organism evidence="1 2">
    <name type="scientific">Vagococcus entomophilus</name>
    <dbReference type="NCBI Taxonomy" id="1160095"/>
    <lineage>
        <taxon>Bacteria</taxon>
        <taxon>Bacillati</taxon>
        <taxon>Bacillota</taxon>
        <taxon>Bacilli</taxon>
        <taxon>Lactobacillales</taxon>
        <taxon>Enterococcaceae</taxon>
        <taxon>Vagococcus</taxon>
    </lineage>
</organism>
<evidence type="ECO:0000313" key="1">
    <source>
        <dbReference type="EMBL" id="RSU06499.1"/>
    </source>
</evidence>
<dbReference type="PIRSF" id="PIRSF005087">
    <property type="entry name" value="NrdI"/>
    <property type="match status" value="1"/>
</dbReference>
<dbReference type="Proteomes" id="UP000288669">
    <property type="component" value="Unassembled WGS sequence"/>
</dbReference>
<dbReference type="NCBIfam" id="TIGR00333">
    <property type="entry name" value="nrdI"/>
    <property type="match status" value="1"/>
</dbReference>
<comment type="caution">
    <text evidence="1">The sequence shown here is derived from an EMBL/GenBank/DDBJ whole genome shotgun (WGS) entry which is preliminary data.</text>
</comment>
<name>A0A430AFK3_9ENTE</name>
<evidence type="ECO:0000313" key="2">
    <source>
        <dbReference type="Proteomes" id="UP000288669"/>
    </source>
</evidence>
<dbReference type="RefSeq" id="WP_126825890.1">
    <property type="nucleotide sequence ID" value="NZ_JBHLWU010000001.1"/>
</dbReference>
<proteinExistence type="predicted"/>
<dbReference type="AlphaFoldDB" id="A0A430AFK3"/>
<accession>A0A430AFK3</accession>
<dbReference type="SUPFAM" id="SSF52218">
    <property type="entry name" value="Flavoproteins"/>
    <property type="match status" value="1"/>
</dbReference>
<keyword evidence="2" id="KW-1185">Reference proteome</keyword>
<dbReference type="OrthoDB" id="350535at2"/>
<dbReference type="GO" id="GO:0010181">
    <property type="term" value="F:FMN binding"/>
    <property type="evidence" value="ECO:0007669"/>
    <property type="project" value="InterPro"/>
</dbReference>
<reference evidence="1 2" key="1">
    <citation type="submission" date="2017-05" db="EMBL/GenBank/DDBJ databases">
        <title>Vagococcus spp. assemblies.</title>
        <authorList>
            <person name="Gulvik C.A."/>
        </authorList>
    </citation>
    <scope>NUCLEOTIDE SEQUENCE [LARGE SCALE GENOMIC DNA]</scope>
    <source>
        <strain evidence="1 2">DSM 24756</strain>
    </source>
</reference>
<dbReference type="Gene3D" id="3.40.50.360">
    <property type="match status" value="1"/>
</dbReference>
<gene>
    <name evidence="1" type="ORF">CBF30_09620</name>
</gene>
<dbReference type="PANTHER" id="PTHR37297:SF1">
    <property type="entry name" value="PROTEIN NRDI"/>
    <property type="match status" value="1"/>
</dbReference>
<protein>
    <submittedName>
        <fullName evidence="1">Class Ib ribonucleoside-diphosphate reductase assembly flavoprotein NrdI</fullName>
    </submittedName>
</protein>
<dbReference type="PANTHER" id="PTHR37297">
    <property type="entry name" value="PROTEIN NRDI"/>
    <property type="match status" value="1"/>
</dbReference>
<dbReference type="Pfam" id="PF07972">
    <property type="entry name" value="Flavodoxin_NdrI"/>
    <property type="match status" value="1"/>
</dbReference>
<dbReference type="EMBL" id="NGJZ01000003">
    <property type="protein sequence ID" value="RSU06499.1"/>
    <property type="molecule type" value="Genomic_DNA"/>
</dbReference>
<dbReference type="InterPro" id="IPR004465">
    <property type="entry name" value="RNR_NrdI"/>
</dbReference>
<sequence>MKLVFFSLTGQTRRFVSKTEFSSMEILPDNPFHEITEPFILVVPTYDEDVTEVVDDFVDYKQNQKFLIGIAGSGNLNFGPLFVYTAKNLAKKYGVPLLYSFEFSGTIEDVKKFKKVVSEIDVKRPDRC</sequence>